<accession>A0A1Q2SN86</accession>
<proteinExistence type="predicted"/>
<dbReference type="RefSeq" id="WP_096527138.1">
    <property type="nucleotide sequence ID" value="NZ_AP014836.1"/>
</dbReference>
<protein>
    <submittedName>
        <fullName evidence="1">Hypothetical conserved protein</fullName>
    </submittedName>
</protein>
<organism evidence="1 2">
    <name type="scientific">Candidatus Nitrosoglobus terrae</name>
    <dbReference type="NCBI Taxonomy" id="1630141"/>
    <lineage>
        <taxon>Bacteria</taxon>
        <taxon>Pseudomonadati</taxon>
        <taxon>Pseudomonadota</taxon>
        <taxon>Gammaproteobacteria</taxon>
        <taxon>Chromatiales</taxon>
        <taxon>Chromatiaceae</taxon>
        <taxon>Candidatus Nitrosoglobus</taxon>
    </lineage>
</organism>
<reference evidence="1 2" key="1">
    <citation type="journal article" date="2017" name="ISME J.">
        <title>An acid-tolerant ammonia-oxidizing ?-proteobacterium from soil.</title>
        <authorList>
            <person name="Hayatsu M."/>
            <person name="Tago K."/>
            <person name="Uchiyama I."/>
            <person name="Toyoda A."/>
            <person name="Wang Y."/>
            <person name="Shimomura Y."/>
            <person name="Okubo T."/>
            <person name="Kurisu F."/>
            <person name="Hirono Y."/>
            <person name="Nonaka K."/>
            <person name="Akiyama H."/>
            <person name="Itoh T."/>
            <person name="Takami H."/>
        </authorList>
    </citation>
    <scope>NUCLEOTIDE SEQUENCE [LARGE SCALE GENOMIC DNA]</scope>
    <source>
        <strain evidence="1 2">TAO100</strain>
    </source>
</reference>
<dbReference type="KEGG" id="ntt:TAO_1245"/>
<evidence type="ECO:0000313" key="2">
    <source>
        <dbReference type="Proteomes" id="UP000243679"/>
    </source>
</evidence>
<dbReference type="EMBL" id="AP014836">
    <property type="protein sequence ID" value="BAW80615.1"/>
    <property type="molecule type" value="Genomic_DNA"/>
</dbReference>
<dbReference type="AlphaFoldDB" id="A0A1Q2SN86"/>
<dbReference type="Proteomes" id="UP000243679">
    <property type="component" value="Chromosome"/>
</dbReference>
<keyword evidence="2" id="KW-1185">Reference proteome</keyword>
<sequence>MGLFRRLIVRQIVTAIFLLMGLFTHAQEVFTCQLMGNQPQFSCCCLQPTDGCEMGDGCGILEGDNRTDCCEISVVDLPSFQAPSSISPHLLMASLEGPQPPLGILLFTLSNITLSDQRLTHSQPFSLPPWYSGTYTYLLTHRLRN</sequence>
<gene>
    <name evidence="1" type="ORF">TAO_1245</name>
</gene>
<dbReference type="OrthoDB" id="5771692at2"/>
<evidence type="ECO:0000313" key="1">
    <source>
        <dbReference type="EMBL" id="BAW80615.1"/>
    </source>
</evidence>
<name>A0A1Q2SN86_9GAMM</name>